<dbReference type="Pfam" id="PF10041">
    <property type="entry name" value="DUF2277"/>
    <property type="match status" value="1"/>
</dbReference>
<name>A0A918I5W1_9ACTN</name>
<proteinExistence type="predicted"/>
<evidence type="ECO:0008006" key="3">
    <source>
        <dbReference type="Google" id="ProtNLM"/>
    </source>
</evidence>
<keyword evidence="2" id="KW-1185">Reference proteome</keyword>
<gene>
    <name evidence="1" type="ORF">GCM10010260_06940</name>
</gene>
<organism evidence="1 2">
    <name type="scientific">Streptomyces filipinensis</name>
    <dbReference type="NCBI Taxonomy" id="66887"/>
    <lineage>
        <taxon>Bacteria</taxon>
        <taxon>Bacillati</taxon>
        <taxon>Actinomycetota</taxon>
        <taxon>Actinomycetes</taxon>
        <taxon>Kitasatosporales</taxon>
        <taxon>Streptomycetaceae</taxon>
        <taxon>Streptomyces</taxon>
    </lineage>
</organism>
<evidence type="ECO:0000313" key="2">
    <source>
        <dbReference type="Proteomes" id="UP000618795"/>
    </source>
</evidence>
<accession>A0A918I5W1</accession>
<dbReference type="InterPro" id="IPR018735">
    <property type="entry name" value="DUF2277"/>
</dbReference>
<evidence type="ECO:0000313" key="1">
    <source>
        <dbReference type="EMBL" id="GGU77183.1"/>
    </source>
</evidence>
<protein>
    <recommendedName>
        <fullName evidence="3">DUF2277 domain-containing protein</fullName>
    </recommendedName>
</protein>
<reference evidence="1" key="1">
    <citation type="journal article" date="2014" name="Int. J. Syst. Evol. Microbiol.">
        <title>Complete genome sequence of Corynebacterium casei LMG S-19264T (=DSM 44701T), isolated from a smear-ripened cheese.</title>
        <authorList>
            <consortium name="US DOE Joint Genome Institute (JGI-PGF)"/>
            <person name="Walter F."/>
            <person name="Albersmeier A."/>
            <person name="Kalinowski J."/>
            <person name="Ruckert C."/>
        </authorList>
    </citation>
    <scope>NUCLEOTIDE SEQUENCE</scope>
    <source>
        <strain evidence="1">JCM 4369</strain>
    </source>
</reference>
<comment type="caution">
    <text evidence="1">The sequence shown here is derived from an EMBL/GenBank/DDBJ whole genome shotgun (WGS) entry which is preliminary data.</text>
</comment>
<sequence length="114" mass="12113">MLLMVMRRFLSSVGPGVGGRLPVIIAPGRGRRETGDMCRSIKTLRPPVLPDEATDDDIHAAALQYVRKVSGFRAPAAHNREVFDRAVAAVAEATAELLGGLEVRGRSARPAGPA</sequence>
<dbReference type="AlphaFoldDB" id="A0A918I5W1"/>
<dbReference type="EMBL" id="BMTD01000001">
    <property type="protein sequence ID" value="GGU77183.1"/>
    <property type="molecule type" value="Genomic_DNA"/>
</dbReference>
<dbReference type="Proteomes" id="UP000618795">
    <property type="component" value="Unassembled WGS sequence"/>
</dbReference>
<reference evidence="1" key="2">
    <citation type="submission" date="2020-09" db="EMBL/GenBank/DDBJ databases">
        <authorList>
            <person name="Sun Q."/>
            <person name="Ohkuma M."/>
        </authorList>
    </citation>
    <scope>NUCLEOTIDE SEQUENCE</scope>
    <source>
        <strain evidence="1">JCM 4369</strain>
    </source>
</reference>